<dbReference type="SMART" id="SM00418">
    <property type="entry name" value="HTH_ARSR"/>
    <property type="match status" value="1"/>
</dbReference>
<dbReference type="Gene3D" id="1.10.10.10">
    <property type="entry name" value="Winged helix-like DNA-binding domain superfamily/Winged helix DNA-binding domain"/>
    <property type="match status" value="1"/>
</dbReference>
<dbReference type="PROSITE" id="PS50987">
    <property type="entry name" value="HTH_ARSR_2"/>
    <property type="match status" value="1"/>
</dbReference>
<evidence type="ECO:0000256" key="2">
    <source>
        <dbReference type="ARBA" id="ARBA00023125"/>
    </source>
</evidence>
<gene>
    <name evidence="5" type="ORF">UABAM_05475</name>
</gene>
<evidence type="ECO:0000259" key="4">
    <source>
        <dbReference type="PROSITE" id="PS50987"/>
    </source>
</evidence>
<dbReference type="PANTHER" id="PTHR43132:SF6">
    <property type="entry name" value="HTH-TYPE TRANSCRIPTIONAL REPRESSOR CZRA"/>
    <property type="match status" value="1"/>
</dbReference>
<evidence type="ECO:0000313" key="5">
    <source>
        <dbReference type="EMBL" id="BBM87072.1"/>
    </source>
</evidence>
<evidence type="ECO:0000256" key="3">
    <source>
        <dbReference type="ARBA" id="ARBA00023163"/>
    </source>
</evidence>
<feature type="domain" description="HTH arsR-type" evidence="4">
    <location>
        <begin position="27"/>
        <end position="122"/>
    </location>
</feature>
<dbReference type="Pfam" id="PF01022">
    <property type="entry name" value="HTH_5"/>
    <property type="match status" value="1"/>
</dbReference>
<evidence type="ECO:0000313" key="6">
    <source>
        <dbReference type="Proteomes" id="UP000326354"/>
    </source>
</evidence>
<dbReference type="InterPro" id="IPR011991">
    <property type="entry name" value="ArsR-like_HTH"/>
</dbReference>
<dbReference type="OrthoDB" id="9802016at2"/>
<dbReference type="InterPro" id="IPR051011">
    <property type="entry name" value="Metal_resp_trans_reg"/>
</dbReference>
<sequence>MAKSKENFNCSVNKIHHEKLNQAKANMSSFEEINRLSEVFKALGDQTRLKIVNALLYNELCVCDLAALFEVTQSAMSHQLRVLRHLGIVHHRKDGKIVYYSINKEKIGLLKKEVEKILFMERLELL</sequence>
<dbReference type="Proteomes" id="UP000326354">
    <property type="component" value="Chromosome"/>
</dbReference>
<name>A0A5S9F7B5_UABAM</name>
<keyword evidence="2" id="KW-0238">DNA-binding</keyword>
<dbReference type="GO" id="GO:0003677">
    <property type="term" value="F:DNA binding"/>
    <property type="evidence" value="ECO:0007669"/>
    <property type="project" value="UniProtKB-KW"/>
</dbReference>
<dbReference type="CDD" id="cd00090">
    <property type="entry name" value="HTH_ARSR"/>
    <property type="match status" value="1"/>
</dbReference>
<dbReference type="InterPro" id="IPR036388">
    <property type="entry name" value="WH-like_DNA-bd_sf"/>
</dbReference>
<organism evidence="5 6">
    <name type="scientific">Uabimicrobium amorphum</name>
    <dbReference type="NCBI Taxonomy" id="2596890"/>
    <lineage>
        <taxon>Bacteria</taxon>
        <taxon>Pseudomonadati</taxon>
        <taxon>Planctomycetota</taxon>
        <taxon>Candidatus Uabimicrobiia</taxon>
        <taxon>Candidatus Uabimicrobiales</taxon>
        <taxon>Candidatus Uabimicrobiaceae</taxon>
        <taxon>Candidatus Uabimicrobium</taxon>
    </lineage>
</organism>
<protein>
    <submittedName>
        <fullName evidence="5">Transcriptional regulator</fullName>
    </submittedName>
</protein>
<dbReference type="InterPro" id="IPR036390">
    <property type="entry name" value="WH_DNA-bd_sf"/>
</dbReference>
<dbReference type="PANTHER" id="PTHR43132">
    <property type="entry name" value="ARSENICAL RESISTANCE OPERON REPRESSOR ARSR-RELATED"/>
    <property type="match status" value="1"/>
</dbReference>
<dbReference type="NCBIfam" id="NF033788">
    <property type="entry name" value="HTH_metalloreg"/>
    <property type="match status" value="1"/>
</dbReference>
<accession>A0A5S9F7B5</accession>
<dbReference type="AlphaFoldDB" id="A0A5S9F7B5"/>
<dbReference type="InterPro" id="IPR018334">
    <property type="entry name" value="ArsR_HTH"/>
</dbReference>
<dbReference type="PROSITE" id="PS00846">
    <property type="entry name" value="HTH_ARSR_1"/>
    <property type="match status" value="1"/>
</dbReference>
<dbReference type="GO" id="GO:0003700">
    <property type="term" value="F:DNA-binding transcription factor activity"/>
    <property type="evidence" value="ECO:0007669"/>
    <property type="project" value="InterPro"/>
</dbReference>
<reference evidence="5 6" key="1">
    <citation type="submission" date="2019-08" db="EMBL/GenBank/DDBJ databases">
        <title>Complete genome sequence of Candidatus Uab amorphum.</title>
        <authorList>
            <person name="Shiratori T."/>
            <person name="Suzuki S."/>
            <person name="Kakizawa Y."/>
            <person name="Ishida K."/>
        </authorList>
    </citation>
    <scope>NUCLEOTIDE SEQUENCE [LARGE SCALE GENOMIC DNA]</scope>
    <source>
        <strain evidence="5 6">SRT547</strain>
    </source>
</reference>
<dbReference type="InterPro" id="IPR001845">
    <property type="entry name" value="HTH_ArsR_DNA-bd_dom"/>
</dbReference>
<keyword evidence="6" id="KW-1185">Reference proteome</keyword>
<dbReference type="PRINTS" id="PR00778">
    <property type="entry name" value="HTHARSR"/>
</dbReference>
<keyword evidence="3" id="KW-0804">Transcription</keyword>
<proteinExistence type="predicted"/>
<evidence type="ECO:0000256" key="1">
    <source>
        <dbReference type="ARBA" id="ARBA00023015"/>
    </source>
</evidence>
<dbReference type="SUPFAM" id="SSF46785">
    <property type="entry name" value="Winged helix' DNA-binding domain"/>
    <property type="match status" value="1"/>
</dbReference>
<dbReference type="KEGG" id="uam:UABAM_05475"/>
<dbReference type="EMBL" id="AP019860">
    <property type="protein sequence ID" value="BBM87072.1"/>
    <property type="molecule type" value="Genomic_DNA"/>
</dbReference>
<keyword evidence="1" id="KW-0805">Transcription regulation</keyword>
<dbReference type="RefSeq" id="WP_151971104.1">
    <property type="nucleotide sequence ID" value="NZ_AP019860.1"/>
</dbReference>